<dbReference type="PANTHER" id="PTHR46148">
    <property type="entry name" value="CHROMO DOMAIN-CONTAINING PROTEIN"/>
    <property type="match status" value="1"/>
</dbReference>
<dbReference type="Proteomes" id="UP000291084">
    <property type="component" value="Chromosome 4"/>
</dbReference>
<gene>
    <name evidence="1" type="primary">Vigan.04G211900</name>
    <name evidence="1" type="ORF">VIGAN_04211900</name>
</gene>
<sequence>MSPQLLNRHAVFHISKHRKYVSNPSHVLEVEDVQVRDDLSMDVQPVGIVESQTKQFRGKIISLVKVVWDRRTCDSTLELGGVMRESYPYLLSSKSNF</sequence>
<name>A0A0S3RVN9_PHAAN</name>
<dbReference type="AlphaFoldDB" id="A0A0S3RVN9"/>
<proteinExistence type="predicted"/>
<evidence type="ECO:0000313" key="2">
    <source>
        <dbReference type="Proteomes" id="UP000291084"/>
    </source>
</evidence>
<evidence type="ECO:0000313" key="1">
    <source>
        <dbReference type="EMBL" id="BAT84683.1"/>
    </source>
</evidence>
<accession>A0A0S3RVN9</accession>
<protein>
    <submittedName>
        <fullName evidence="1">Uncharacterized protein</fullName>
    </submittedName>
</protein>
<organism evidence="1 2">
    <name type="scientific">Vigna angularis var. angularis</name>
    <dbReference type="NCBI Taxonomy" id="157739"/>
    <lineage>
        <taxon>Eukaryota</taxon>
        <taxon>Viridiplantae</taxon>
        <taxon>Streptophyta</taxon>
        <taxon>Embryophyta</taxon>
        <taxon>Tracheophyta</taxon>
        <taxon>Spermatophyta</taxon>
        <taxon>Magnoliopsida</taxon>
        <taxon>eudicotyledons</taxon>
        <taxon>Gunneridae</taxon>
        <taxon>Pentapetalae</taxon>
        <taxon>rosids</taxon>
        <taxon>fabids</taxon>
        <taxon>Fabales</taxon>
        <taxon>Fabaceae</taxon>
        <taxon>Papilionoideae</taxon>
        <taxon>50 kb inversion clade</taxon>
        <taxon>NPAAA clade</taxon>
        <taxon>indigoferoid/millettioid clade</taxon>
        <taxon>Phaseoleae</taxon>
        <taxon>Vigna</taxon>
    </lineage>
</organism>
<keyword evidence="2" id="KW-1185">Reference proteome</keyword>
<dbReference type="PANTHER" id="PTHR46148:SF60">
    <property type="entry name" value="CHROMO DOMAIN-CONTAINING PROTEIN"/>
    <property type="match status" value="1"/>
</dbReference>
<reference evidence="1 2" key="1">
    <citation type="journal article" date="2015" name="Sci. Rep.">
        <title>The power of single molecule real-time sequencing technology in the de novo assembly of a eukaryotic genome.</title>
        <authorList>
            <person name="Sakai H."/>
            <person name="Naito K."/>
            <person name="Ogiso-Tanaka E."/>
            <person name="Takahashi Y."/>
            <person name="Iseki K."/>
            <person name="Muto C."/>
            <person name="Satou K."/>
            <person name="Teruya K."/>
            <person name="Shiroma A."/>
            <person name="Shimoji M."/>
            <person name="Hirano T."/>
            <person name="Itoh T."/>
            <person name="Kaga A."/>
            <person name="Tomooka N."/>
        </authorList>
    </citation>
    <scope>NUCLEOTIDE SEQUENCE [LARGE SCALE GENOMIC DNA]</scope>
    <source>
        <strain evidence="2">cv. Shumari</strain>
    </source>
</reference>
<dbReference type="EMBL" id="AP015037">
    <property type="protein sequence ID" value="BAT84683.1"/>
    <property type="molecule type" value="Genomic_DNA"/>
</dbReference>